<dbReference type="InterPro" id="IPR012318">
    <property type="entry name" value="HTH_CRP"/>
</dbReference>
<dbReference type="InterPro" id="IPR036390">
    <property type="entry name" value="WH_DNA-bd_sf"/>
</dbReference>
<keyword evidence="2" id="KW-0238">DNA-binding</keyword>
<evidence type="ECO:0000259" key="5">
    <source>
        <dbReference type="PROSITE" id="PS51063"/>
    </source>
</evidence>
<dbReference type="SUPFAM" id="SSF51206">
    <property type="entry name" value="cAMP-binding domain-like"/>
    <property type="match status" value="1"/>
</dbReference>
<dbReference type="PANTHER" id="PTHR24567:SF74">
    <property type="entry name" value="HTH-TYPE TRANSCRIPTIONAL REGULATOR ARCR"/>
    <property type="match status" value="1"/>
</dbReference>
<dbReference type="InterPro" id="IPR014710">
    <property type="entry name" value="RmlC-like_jellyroll"/>
</dbReference>
<dbReference type="GO" id="GO:0005829">
    <property type="term" value="C:cytosol"/>
    <property type="evidence" value="ECO:0007669"/>
    <property type="project" value="TreeGrafter"/>
</dbReference>
<proteinExistence type="predicted"/>
<dbReference type="InterPro" id="IPR036388">
    <property type="entry name" value="WH-like_DNA-bd_sf"/>
</dbReference>
<dbReference type="SMART" id="SM00419">
    <property type="entry name" value="HTH_CRP"/>
    <property type="match status" value="1"/>
</dbReference>
<feature type="domain" description="Cyclic nucleotide-binding" evidence="4">
    <location>
        <begin position="1"/>
        <end position="120"/>
    </location>
</feature>
<dbReference type="Pfam" id="PF00027">
    <property type="entry name" value="cNMP_binding"/>
    <property type="match status" value="1"/>
</dbReference>
<dbReference type="GO" id="GO:0003677">
    <property type="term" value="F:DNA binding"/>
    <property type="evidence" value="ECO:0007669"/>
    <property type="project" value="UniProtKB-KW"/>
</dbReference>
<reference evidence="6" key="1">
    <citation type="journal article" date="2021" name="PeerJ">
        <title>Extensive microbial diversity within the chicken gut microbiome revealed by metagenomics and culture.</title>
        <authorList>
            <person name="Gilroy R."/>
            <person name="Ravi A."/>
            <person name="Getino M."/>
            <person name="Pursley I."/>
            <person name="Horton D.L."/>
            <person name="Alikhan N.F."/>
            <person name="Baker D."/>
            <person name="Gharbi K."/>
            <person name="Hall N."/>
            <person name="Watson M."/>
            <person name="Adriaenssens E.M."/>
            <person name="Foster-Nyarko E."/>
            <person name="Jarju S."/>
            <person name="Secka A."/>
            <person name="Antonio M."/>
            <person name="Oren A."/>
            <person name="Chaudhuri R.R."/>
            <person name="La Ragione R."/>
            <person name="Hildebrand F."/>
            <person name="Pallen M.J."/>
        </authorList>
    </citation>
    <scope>NUCLEOTIDE SEQUENCE</scope>
    <source>
        <strain evidence="6">CHK179-5677</strain>
    </source>
</reference>
<feature type="domain" description="HTH crp-type" evidence="5">
    <location>
        <begin position="133"/>
        <end position="198"/>
    </location>
</feature>
<protein>
    <submittedName>
        <fullName evidence="6">Crp/Fnr family transcriptional regulator</fullName>
    </submittedName>
</protein>
<keyword evidence="1" id="KW-0805">Transcription regulation</keyword>
<dbReference type="InterPro" id="IPR018490">
    <property type="entry name" value="cNMP-bd_dom_sf"/>
</dbReference>
<accession>A0A921SSR1</accession>
<dbReference type="CDD" id="cd00038">
    <property type="entry name" value="CAP_ED"/>
    <property type="match status" value="1"/>
</dbReference>
<dbReference type="InterPro" id="IPR000595">
    <property type="entry name" value="cNMP-bd_dom"/>
</dbReference>
<name>A0A921SSR1_9FIRM</name>
<dbReference type="Gene3D" id="1.10.10.10">
    <property type="entry name" value="Winged helix-like DNA-binding domain superfamily/Winged helix DNA-binding domain"/>
    <property type="match status" value="1"/>
</dbReference>
<evidence type="ECO:0000259" key="4">
    <source>
        <dbReference type="PROSITE" id="PS50042"/>
    </source>
</evidence>
<dbReference type="GO" id="GO:0003700">
    <property type="term" value="F:DNA-binding transcription factor activity"/>
    <property type="evidence" value="ECO:0007669"/>
    <property type="project" value="TreeGrafter"/>
</dbReference>
<dbReference type="AlphaFoldDB" id="A0A921SSR1"/>
<reference evidence="6" key="2">
    <citation type="submission" date="2021-09" db="EMBL/GenBank/DDBJ databases">
        <authorList>
            <person name="Gilroy R."/>
        </authorList>
    </citation>
    <scope>NUCLEOTIDE SEQUENCE</scope>
    <source>
        <strain evidence="6">CHK179-5677</strain>
    </source>
</reference>
<gene>
    <name evidence="6" type="ORF">K8V01_08905</name>
</gene>
<dbReference type="SUPFAM" id="SSF46785">
    <property type="entry name" value="Winged helix' DNA-binding domain"/>
    <property type="match status" value="1"/>
</dbReference>
<evidence type="ECO:0000313" key="7">
    <source>
        <dbReference type="Proteomes" id="UP000760668"/>
    </source>
</evidence>
<evidence type="ECO:0000256" key="2">
    <source>
        <dbReference type="ARBA" id="ARBA00023125"/>
    </source>
</evidence>
<dbReference type="PROSITE" id="PS50042">
    <property type="entry name" value="CNMP_BINDING_3"/>
    <property type="match status" value="1"/>
</dbReference>
<dbReference type="EMBL" id="DYUC01000088">
    <property type="protein sequence ID" value="HJG87125.1"/>
    <property type="molecule type" value="Genomic_DNA"/>
</dbReference>
<dbReference type="RefSeq" id="WP_304248144.1">
    <property type="nucleotide sequence ID" value="NZ_DYUC01000088.1"/>
</dbReference>
<organism evidence="6 7">
    <name type="scientific">Pseudoflavonifractor capillosus</name>
    <dbReference type="NCBI Taxonomy" id="106588"/>
    <lineage>
        <taxon>Bacteria</taxon>
        <taxon>Bacillati</taxon>
        <taxon>Bacillota</taxon>
        <taxon>Clostridia</taxon>
        <taxon>Eubacteriales</taxon>
        <taxon>Oscillospiraceae</taxon>
        <taxon>Pseudoflavonifractor</taxon>
    </lineage>
</organism>
<dbReference type="PROSITE" id="PS51063">
    <property type="entry name" value="HTH_CRP_2"/>
    <property type="match status" value="1"/>
</dbReference>
<dbReference type="InterPro" id="IPR050397">
    <property type="entry name" value="Env_Response_Regulators"/>
</dbReference>
<comment type="caution">
    <text evidence="6">The sequence shown here is derived from an EMBL/GenBank/DDBJ whole genome shotgun (WGS) entry which is preliminary data.</text>
</comment>
<dbReference type="PANTHER" id="PTHR24567">
    <property type="entry name" value="CRP FAMILY TRANSCRIPTIONAL REGULATORY PROTEIN"/>
    <property type="match status" value="1"/>
</dbReference>
<evidence type="ECO:0000313" key="6">
    <source>
        <dbReference type="EMBL" id="HJG87125.1"/>
    </source>
</evidence>
<dbReference type="Gene3D" id="2.60.120.10">
    <property type="entry name" value="Jelly Rolls"/>
    <property type="match status" value="1"/>
</dbReference>
<dbReference type="Pfam" id="PF13545">
    <property type="entry name" value="HTH_Crp_2"/>
    <property type="match status" value="1"/>
</dbReference>
<dbReference type="SMART" id="SM00100">
    <property type="entry name" value="cNMP"/>
    <property type="match status" value="1"/>
</dbReference>
<evidence type="ECO:0000256" key="3">
    <source>
        <dbReference type="ARBA" id="ARBA00023163"/>
    </source>
</evidence>
<sequence>MSEKKEDIWRPLAEGRTPQIYEPGRLIYLQDTQAEQFYYILSGTVKCFLSSGAGSERTLTLHHSGELIGEAAFFDGQPRVSSAIAVTRCELVSVDRPRLSEVFARHPDLAISMLEYLSRTIRLLSVHVDGTLLQADQRIARYLLSLTPEADGTIRCTHEEIGAAVGVSRVTVSRVIGTLVKSGAVSTGYRILKIADRDALQHMAESDRR</sequence>
<dbReference type="Proteomes" id="UP000760668">
    <property type="component" value="Unassembled WGS sequence"/>
</dbReference>
<keyword evidence="3" id="KW-0804">Transcription</keyword>
<evidence type="ECO:0000256" key="1">
    <source>
        <dbReference type="ARBA" id="ARBA00023015"/>
    </source>
</evidence>